<evidence type="ECO:0000313" key="1">
    <source>
        <dbReference type="EMBL" id="CCI40581.1"/>
    </source>
</evidence>
<reference evidence="1 2" key="1">
    <citation type="submission" date="2012-05" db="EMBL/GenBank/DDBJ databases">
        <title>Recombination and specialization in a pathogen metapopulation.</title>
        <authorList>
            <person name="Gardiner A."/>
            <person name="Kemen E."/>
            <person name="Schultz-Larsen T."/>
            <person name="MacLean D."/>
            <person name="Van Oosterhout C."/>
            <person name="Jones J.D.G."/>
        </authorList>
    </citation>
    <scope>NUCLEOTIDE SEQUENCE [LARGE SCALE GENOMIC DNA]</scope>
    <source>
        <strain evidence="1 2">Ac Nc2</strain>
    </source>
</reference>
<evidence type="ECO:0000313" key="2">
    <source>
        <dbReference type="Proteomes" id="UP000053237"/>
    </source>
</evidence>
<dbReference type="AlphaFoldDB" id="A0A024G200"/>
<comment type="caution">
    <text evidence="1">The sequence shown here is derived from an EMBL/GenBank/DDBJ whole genome shotgun (WGS) entry which is preliminary data.</text>
</comment>
<gene>
    <name evidence="1" type="ORF">BN9_013650</name>
</gene>
<sequence>MAIVVVCILFILYNKLRIGTLRKSLDVDLNRLATCWAIIQRQCACVTCLVTALKQQIISSFFTNATKLLFLYFASSSSPINNARDSVSSSLNLQKSAFLITHFIF</sequence>
<name>A0A024G200_9STRA</name>
<keyword evidence="2" id="KW-1185">Reference proteome</keyword>
<dbReference type="InParanoid" id="A0A024G200"/>
<proteinExistence type="predicted"/>
<dbReference type="EMBL" id="CAIX01000010">
    <property type="protein sequence ID" value="CCI40581.1"/>
    <property type="molecule type" value="Genomic_DNA"/>
</dbReference>
<dbReference type="Proteomes" id="UP000053237">
    <property type="component" value="Unassembled WGS sequence"/>
</dbReference>
<protein>
    <submittedName>
        <fullName evidence="1">Uncharacterized protein</fullName>
    </submittedName>
</protein>
<organism evidence="1 2">
    <name type="scientific">Albugo candida</name>
    <dbReference type="NCBI Taxonomy" id="65357"/>
    <lineage>
        <taxon>Eukaryota</taxon>
        <taxon>Sar</taxon>
        <taxon>Stramenopiles</taxon>
        <taxon>Oomycota</taxon>
        <taxon>Peronosporomycetes</taxon>
        <taxon>Albuginales</taxon>
        <taxon>Albuginaceae</taxon>
        <taxon>Albugo</taxon>
    </lineage>
</organism>
<accession>A0A024G200</accession>